<evidence type="ECO:0000256" key="6">
    <source>
        <dbReference type="ARBA" id="ARBA00023180"/>
    </source>
</evidence>
<feature type="chain" id="PRO_5034607096" description="Peptidase S1 domain-containing protein" evidence="7">
    <location>
        <begin position="22"/>
        <end position="270"/>
    </location>
</feature>
<reference evidence="9" key="2">
    <citation type="submission" date="2025-08" db="UniProtKB">
        <authorList>
            <consortium name="Ensembl"/>
        </authorList>
    </citation>
    <scope>IDENTIFICATION</scope>
</reference>
<keyword evidence="10" id="KW-1185">Reference proteome</keyword>
<keyword evidence="2 7" id="KW-0732">Signal</keyword>
<evidence type="ECO:0000256" key="7">
    <source>
        <dbReference type="SAM" id="SignalP"/>
    </source>
</evidence>
<dbReference type="InterPro" id="IPR001254">
    <property type="entry name" value="Trypsin_dom"/>
</dbReference>
<evidence type="ECO:0000256" key="3">
    <source>
        <dbReference type="ARBA" id="ARBA00022801"/>
    </source>
</evidence>
<evidence type="ECO:0000313" key="10">
    <source>
        <dbReference type="Proteomes" id="UP000694547"/>
    </source>
</evidence>
<dbReference type="Ensembl" id="ENSPEMT00000037719.1">
    <property type="protein sequence ID" value="ENSPEMP00000030451.1"/>
    <property type="gene ID" value="ENSPEMG00000029251.1"/>
</dbReference>
<dbReference type="Pfam" id="PF00089">
    <property type="entry name" value="Trypsin"/>
    <property type="match status" value="1"/>
</dbReference>
<dbReference type="SUPFAM" id="SSF50494">
    <property type="entry name" value="Trypsin-like serine proteases"/>
    <property type="match status" value="1"/>
</dbReference>
<dbReference type="PANTHER" id="PTHR24253:SF144">
    <property type="entry name" value="CHYMOTRYPSIN-LIKE PROTEASE CTRL-1-RELATED"/>
    <property type="match status" value="1"/>
</dbReference>
<dbReference type="PRINTS" id="PR00722">
    <property type="entry name" value="CHYMOTRYPSIN"/>
</dbReference>
<dbReference type="CDD" id="cd00190">
    <property type="entry name" value="Tryp_SPc"/>
    <property type="match status" value="1"/>
</dbReference>
<dbReference type="InterPro" id="IPR009003">
    <property type="entry name" value="Peptidase_S1_PA"/>
</dbReference>
<dbReference type="InterPro" id="IPR001314">
    <property type="entry name" value="Peptidase_S1A"/>
</dbReference>
<dbReference type="Proteomes" id="UP000694547">
    <property type="component" value="Unassembled WGS sequence"/>
</dbReference>
<dbReference type="SMART" id="SM00020">
    <property type="entry name" value="Tryp_SPc"/>
    <property type="match status" value="1"/>
</dbReference>
<dbReference type="InterPro" id="IPR043504">
    <property type="entry name" value="Peptidase_S1_PA_chymotrypsin"/>
</dbReference>
<evidence type="ECO:0000256" key="4">
    <source>
        <dbReference type="ARBA" id="ARBA00022825"/>
    </source>
</evidence>
<keyword evidence="3" id="KW-0378">Hydrolase</keyword>
<evidence type="ECO:0000259" key="8">
    <source>
        <dbReference type="PROSITE" id="PS50240"/>
    </source>
</evidence>
<evidence type="ECO:0000256" key="1">
    <source>
        <dbReference type="ARBA" id="ARBA00022670"/>
    </source>
</evidence>
<proteinExistence type="predicted"/>
<dbReference type="GO" id="GO:0004252">
    <property type="term" value="F:serine-type endopeptidase activity"/>
    <property type="evidence" value="ECO:0007669"/>
    <property type="project" value="InterPro"/>
</dbReference>
<keyword evidence="6" id="KW-0325">Glycoprotein</keyword>
<dbReference type="PANTHER" id="PTHR24253">
    <property type="entry name" value="TRANSMEMBRANE PROTEASE SERINE"/>
    <property type="match status" value="1"/>
</dbReference>
<feature type="signal peptide" evidence="7">
    <location>
        <begin position="1"/>
        <end position="21"/>
    </location>
</feature>
<feature type="domain" description="Peptidase S1" evidence="8">
    <location>
        <begin position="32"/>
        <end position="267"/>
    </location>
</feature>
<evidence type="ECO:0000256" key="5">
    <source>
        <dbReference type="ARBA" id="ARBA00023157"/>
    </source>
</evidence>
<keyword evidence="1" id="KW-0645">Protease</keyword>
<dbReference type="GeneTree" id="ENSGT00940000162207"/>
<evidence type="ECO:0000256" key="2">
    <source>
        <dbReference type="ARBA" id="ARBA00022729"/>
    </source>
</evidence>
<dbReference type="PROSITE" id="PS00134">
    <property type="entry name" value="TRYPSIN_HIS"/>
    <property type="match status" value="1"/>
</dbReference>
<dbReference type="GO" id="GO:0006508">
    <property type="term" value="P:proteolysis"/>
    <property type="evidence" value="ECO:0007669"/>
    <property type="project" value="UniProtKB-KW"/>
</dbReference>
<accession>A0A8C8UCQ9</accession>
<reference evidence="9" key="3">
    <citation type="submission" date="2025-09" db="UniProtKB">
        <authorList>
            <consortium name="Ensembl"/>
        </authorList>
    </citation>
    <scope>IDENTIFICATION</scope>
</reference>
<evidence type="ECO:0000313" key="9">
    <source>
        <dbReference type="Ensembl" id="ENSPEMP00000030451.1"/>
    </source>
</evidence>
<keyword evidence="5" id="KW-1015">Disulfide bond</keyword>
<dbReference type="AlphaFoldDB" id="A0A8C8UCQ9"/>
<dbReference type="FunFam" id="2.40.10.10:FF:000003">
    <property type="entry name" value="Transmembrane serine protease 3"/>
    <property type="match status" value="1"/>
</dbReference>
<dbReference type="InterPro" id="IPR018114">
    <property type="entry name" value="TRYPSIN_HIS"/>
</dbReference>
<protein>
    <recommendedName>
        <fullName evidence="8">Peptidase S1 domain-containing protein</fullName>
    </recommendedName>
</protein>
<organism evidence="9 10">
    <name type="scientific">Peromyscus maniculatus bairdii</name>
    <name type="common">Prairie deer mouse</name>
    <dbReference type="NCBI Taxonomy" id="230844"/>
    <lineage>
        <taxon>Eukaryota</taxon>
        <taxon>Metazoa</taxon>
        <taxon>Chordata</taxon>
        <taxon>Craniata</taxon>
        <taxon>Vertebrata</taxon>
        <taxon>Euteleostomi</taxon>
        <taxon>Mammalia</taxon>
        <taxon>Eutheria</taxon>
        <taxon>Euarchontoglires</taxon>
        <taxon>Glires</taxon>
        <taxon>Rodentia</taxon>
        <taxon>Myomorpha</taxon>
        <taxon>Muroidea</taxon>
        <taxon>Cricetidae</taxon>
        <taxon>Neotominae</taxon>
        <taxon>Peromyscus</taxon>
    </lineage>
</organism>
<keyword evidence="4" id="KW-0720">Serine protease</keyword>
<dbReference type="Gene3D" id="2.40.10.10">
    <property type="entry name" value="Trypsin-like serine proteases"/>
    <property type="match status" value="2"/>
</dbReference>
<dbReference type="PROSITE" id="PS50240">
    <property type="entry name" value="TRYPSIN_DOM"/>
    <property type="match status" value="1"/>
</dbReference>
<sequence>LFQMLKPLLLVLSLLASLLRAAPRPAEQRVGIVGGQEASRSKWPWQVSLRLKSSYWIHICGGSLIHPQWVLTAAHCVGPDIQSPELLRVQLREQHLYYEDQLLPVNRIIVHPNYYLVQTGADIALLELKDAVNVSTHVHPISLPSAAETFPSGTSCWVTGWGDINNGFPRLEVKVPIVENSLCDQKYHTGLYTGDNIRIVLDDMLCAGSPGSGICQGDLGGPLVCQVKDAWLQAGVASWGLGCAQPNHPGIFTRVTYYLGWIHHYVPENS</sequence>
<reference evidence="10" key="1">
    <citation type="submission" date="2018-10" db="EMBL/GenBank/DDBJ databases">
        <title>Improved assembly of the deer mouse Peromyscus maniculatus genome.</title>
        <authorList>
            <person name="Lassance J.-M."/>
            <person name="Hoekstra H.E."/>
        </authorList>
    </citation>
    <scope>NUCLEOTIDE SEQUENCE [LARGE SCALE GENOMIC DNA]</scope>
</reference>
<name>A0A8C8UCQ9_PERMB</name>